<protein>
    <submittedName>
        <fullName evidence="2">AMIN domain-containing protein</fullName>
    </submittedName>
</protein>
<dbReference type="Pfam" id="PF11741">
    <property type="entry name" value="AMIN"/>
    <property type="match status" value="1"/>
</dbReference>
<organism evidence="2 3">
    <name type="scientific">Arcobacter venerupis</name>
    <dbReference type="NCBI Taxonomy" id="1054033"/>
    <lineage>
        <taxon>Bacteria</taxon>
        <taxon>Pseudomonadati</taxon>
        <taxon>Campylobacterota</taxon>
        <taxon>Epsilonproteobacteria</taxon>
        <taxon>Campylobacterales</taxon>
        <taxon>Arcobacteraceae</taxon>
        <taxon>Arcobacter</taxon>
    </lineage>
</organism>
<dbReference type="InterPro" id="IPR021731">
    <property type="entry name" value="AMIN_dom"/>
</dbReference>
<dbReference type="RefSeq" id="WP_128359555.1">
    <property type="nucleotide sequence ID" value="NZ_CP053840.1"/>
</dbReference>
<dbReference type="EMBL" id="CP053840">
    <property type="protein sequence ID" value="QKF68425.1"/>
    <property type="molecule type" value="Genomic_DNA"/>
</dbReference>
<dbReference type="Proteomes" id="UP000503482">
    <property type="component" value="Chromosome"/>
</dbReference>
<evidence type="ECO:0000313" key="3">
    <source>
        <dbReference type="Proteomes" id="UP000503482"/>
    </source>
</evidence>
<keyword evidence="3" id="KW-1185">Reference proteome</keyword>
<proteinExistence type="predicted"/>
<dbReference type="AlphaFoldDB" id="A0AAE7E4Z5"/>
<evidence type="ECO:0000313" key="2">
    <source>
        <dbReference type="EMBL" id="QKF68425.1"/>
    </source>
</evidence>
<gene>
    <name evidence="2" type="ORF">AVENP_2950</name>
</gene>
<feature type="domain" description="AMIN" evidence="1">
    <location>
        <begin position="158"/>
        <end position="234"/>
    </location>
</feature>
<accession>A0AAE7E4Z5</accession>
<evidence type="ECO:0000259" key="1">
    <source>
        <dbReference type="Pfam" id="PF11741"/>
    </source>
</evidence>
<name>A0AAE7E4Z5_9BACT</name>
<sequence>MKTLFLFTLTSILALNLNARENPFEPTTVFDQDLGKIVQLDEKAVKKSMEDAPYIQEMQEKMLNISSQNENKNKVEEKTSKPTTVIEDDSYSKREVDSLIQKTKKQTEQKAKELVKKEVQKNVEPTQVVYVKPRSDVADDEALLTKNILPFLKLEYNDNKLLITTSYEVSKKFSIVKENKIIIDYKGKVNFNTKKDSLESSAFPKIAVGNHKGEGYFRIAIELSDKPSKFDVTYKDNLITISKIN</sequence>
<dbReference type="KEGG" id="avp:AVENP_2950"/>
<reference evidence="2 3" key="1">
    <citation type="submission" date="2020-05" db="EMBL/GenBank/DDBJ databases">
        <title>Complete genome sequencing of Campylobacter and Arcobacter type strains.</title>
        <authorList>
            <person name="Miller W.G."/>
            <person name="Yee E."/>
        </authorList>
    </citation>
    <scope>NUCLEOTIDE SEQUENCE [LARGE SCALE GENOMIC DNA]</scope>
    <source>
        <strain evidence="2 3">LMG 26156</strain>
    </source>
</reference>